<evidence type="ECO:0000256" key="2">
    <source>
        <dbReference type="ARBA" id="ARBA00004651"/>
    </source>
</evidence>
<dbReference type="Pfam" id="PF00482">
    <property type="entry name" value="T2SSF"/>
    <property type="match status" value="2"/>
</dbReference>
<dbReference type="GO" id="GO:0009306">
    <property type="term" value="P:protein secretion"/>
    <property type="evidence" value="ECO:0007669"/>
    <property type="project" value="InterPro"/>
</dbReference>
<keyword evidence="6 10" id="KW-0812">Transmembrane</keyword>
<dbReference type="OrthoDB" id="1523422at2"/>
<evidence type="ECO:0000256" key="11">
    <source>
        <dbReference type="SAM" id="Phobius"/>
    </source>
</evidence>
<evidence type="ECO:0000259" key="12">
    <source>
        <dbReference type="Pfam" id="PF00482"/>
    </source>
</evidence>
<dbReference type="PROSITE" id="PS00874">
    <property type="entry name" value="T2SP_F"/>
    <property type="match status" value="1"/>
</dbReference>
<comment type="function">
    <text evidence="1">Component of the type II secretion system inner membrane complex required for the energy-dependent secretion of extracellular factors such as proteases and toxins from the periplasm.</text>
</comment>
<accession>A0A3D9H911</accession>
<dbReference type="RefSeq" id="WP_116524876.1">
    <property type="nucleotide sequence ID" value="NZ_QRDX01000008.1"/>
</dbReference>
<evidence type="ECO:0000256" key="1">
    <source>
        <dbReference type="ARBA" id="ARBA00002684"/>
    </source>
</evidence>
<dbReference type="Gene3D" id="1.20.81.30">
    <property type="entry name" value="Type II secretion system (T2SS), domain F"/>
    <property type="match status" value="2"/>
</dbReference>
<evidence type="ECO:0000256" key="6">
    <source>
        <dbReference type="ARBA" id="ARBA00022692"/>
    </source>
</evidence>
<dbReference type="PANTHER" id="PTHR30012">
    <property type="entry name" value="GENERAL SECRETION PATHWAY PROTEIN"/>
    <property type="match status" value="1"/>
</dbReference>
<name>A0A3D9H911_9FLAO</name>
<evidence type="ECO:0000256" key="7">
    <source>
        <dbReference type="ARBA" id="ARBA00022989"/>
    </source>
</evidence>
<evidence type="ECO:0000256" key="8">
    <source>
        <dbReference type="ARBA" id="ARBA00023136"/>
    </source>
</evidence>
<dbReference type="AlphaFoldDB" id="A0A3D9H911"/>
<keyword evidence="7 11" id="KW-1133">Transmembrane helix</keyword>
<evidence type="ECO:0000256" key="4">
    <source>
        <dbReference type="ARBA" id="ARBA00022448"/>
    </source>
</evidence>
<dbReference type="InterPro" id="IPR003004">
    <property type="entry name" value="GspF/PilC"/>
</dbReference>
<evidence type="ECO:0000256" key="3">
    <source>
        <dbReference type="ARBA" id="ARBA00005745"/>
    </source>
</evidence>
<dbReference type="InterPro" id="IPR018076">
    <property type="entry name" value="T2SS_GspF_dom"/>
</dbReference>
<comment type="caution">
    <text evidence="13">The sequence shown here is derived from an EMBL/GenBank/DDBJ whole genome shotgun (WGS) entry which is preliminary data.</text>
</comment>
<dbReference type="PANTHER" id="PTHR30012:SF0">
    <property type="entry name" value="TYPE II SECRETION SYSTEM PROTEIN F-RELATED"/>
    <property type="match status" value="1"/>
</dbReference>
<evidence type="ECO:0000313" key="14">
    <source>
        <dbReference type="Proteomes" id="UP000256629"/>
    </source>
</evidence>
<evidence type="ECO:0000313" key="13">
    <source>
        <dbReference type="EMBL" id="RED45651.1"/>
    </source>
</evidence>
<dbReference type="InterPro" id="IPR001992">
    <property type="entry name" value="T2SS_GspF/T4SS_PilC_CS"/>
</dbReference>
<dbReference type="GO" id="GO:0005886">
    <property type="term" value="C:plasma membrane"/>
    <property type="evidence" value="ECO:0007669"/>
    <property type="project" value="UniProtKB-SubCell"/>
</dbReference>
<evidence type="ECO:0000256" key="10">
    <source>
        <dbReference type="RuleBase" id="RU003923"/>
    </source>
</evidence>
<reference evidence="13 14" key="1">
    <citation type="submission" date="2018-07" db="EMBL/GenBank/DDBJ databases">
        <title>Genomic Encyclopedia of Type Strains, Phase III (KMG-III): the genomes of soil and plant-associated and newly described type strains.</title>
        <authorList>
            <person name="Whitman W."/>
        </authorList>
    </citation>
    <scope>NUCLEOTIDE SEQUENCE [LARGE SCALE GENOMIC DNA]</scope>
    <source>
        <strain evidence="13 14">CECT 8487</strain>
    </source>
</reference>
<keyword evidence="8 11" id="KW-0472">Membrane</keyword>
<dbReference type="InterPro" id="IPR042094">
    <property type="entry name" value="T2SS_GspF_sf"/>
</dbReference>
<comment type="subcellular location">
    <subcellularLocation>
        <location evidence="2 10">Cell membrane</location>
        <topology evidence="2 10">Multi-pass membrane protein</topology>
    </subcellularLocation>
</comment>
<sequence length="380" mass="43500">MPHILMKIEAATYNIKTNKRKDLLKTDFNFSLPIFKKISDKQKEELYREFSTLIKAGVDFNQALTILTNQQKSKFLKTIYKKINNDVVKGKSLHEAIANYNYFSPYEYHSIKIGEDTRRLSEIFDQLQLFFSRKIKMKRQVISVLAYPIFVLAITLAVLYFMLNFVVPMFSSVFQHFGKDLPKITQFVVDVSNHFNTILISVVGVALVAFIGHKLLKNKDTYKRFLAKVLLKIPYLGNLVKKVYLARFCQSFSLLLSAKAPLITALELTEKMISFHPLKVTLTHAKSDVLKGETLAESLGKHNFFSSKIISLTHIGEQINELDSMFDGLAKQYNDEVDYSTKLMGTILEPVMILLIGSIVGFIMIAMYSPMFNLSKILEN</sequence>
<proteinExistence type="inferred from homology"/>
<dbReference type="Proteomes" id="UP000256629">
    <property type="component" value="Unassembled WGS sequence"/>
</dbReference>
<keyword evidence="5" id="KW-1003">Cell membrane</keyword>
<feature type="transmembrane region" description="Helical" evidence="11">
    <location>
        <begin position="141"/>
        <end position="163"/>
    </location>
</feature>
<comment type="similarity">
    <text evidence="3 10">Belongs to the GSP F family.</text>
</comment>
<evidence type="ECO:0000256" key="9">
    <source>
        <dbReference type="ARBA" id="ARBA00030750"/>
    </source>
</evidence>
<evidence type="ECO:0000256" key="5">
    <source>
        <dbReference type="ARBA" id="ARBA00022475"/>
    </source>
</evidence>
<feature type="transmembrane region" description="Helical" evidence="11">
    <location>
        <begin position="351"/>
        <end position="371"/>
    </location>
</feature>
<gene>
    <name evidence="13" type="ORF">DFQ02_10829</name>
</gene>
<organism evidence="13 14">
    <name type="scientific">Seonamhaeicola aphaedonensis</name>
    <dbReference type="NCBI Taxonomy" id="1461338"/>
    <lineage>
        <taxon>Bacteria</taxon>
        <taxon>Pseudomonadati</taxon>
        <taxon>Bacteroidota</taxon>
        <taxon>Flavobacteriia</taxon>
        <taxon>Flavobacteriales</taxon>
        <taxon>Flavobacteriaceae</taxon>
    </lineage>
</organism>
<dbReference type="PRINTS" id="PR00812">
    <property type="entry name" value="BCTERIALGSPF"/>
</dbReference>
<keyword evidence="14" id="KW-1185">Reference proteome</keyword>
<feature type="domain" description="Type II secretion system protein GspF" evidence="12">
    <location>
        <begin position="248"/>
        <end position="370"/>
    </location>
</feature>
<feature type="domain" description="Type II secretion system protein GspF" evidence="12">
    <location>
        <begin position="47"/>
        <end position="168"/>
    </location>
</feature>
<keyword evidence="4 10" id="KW-0813">Transport</keyword>
<dbReference type="EMBL" id="QRDX01000008">
    <property type="protein sequence ID" value="RED45651.1"/>
    <property type="molecule type" value="Genomic_DNA"/>
</dbReference>
<feature type="transmembrane region" description="Helical" evidence="11">
    <location>
        <begin position="198"/>
        <end position="216"/>
    </location>
</feature>
<protein>
    <recommendedName>
        <fullName evidence="9">General secretion pathway protein F</fullName>
    </recommendedName>
</protein>